<gene>
    <name evidence="2" type="ORF">I5589_10405</name>
</gene>
<reference evidence="2 3" key="1">
    <citation type="submission" date="2020-11" db="EMBL/GenBank/DDBJ databases">
        <title>Enhanced detection system for hospital associated transmission using whole genome sequencing surveillance.</title>
        <authorList>
            <person name="Harrison L.H."/>
            <person name="Van Tyne D."/>
            <person name="Marsh J.W."/>
            <person name="Griffith M.P."/>
            <person name="Snyder D.J."/>
            <person name="Cooper V.S."/>
            <person name="Mustapha M."/>
        </authorList>
    </citation>
    <scope>NUCLEOTIDE SEQUENCE [LARGE SCALE GENOMIC DNA]</scope>
    <source>
        <strain evidence="2 3">BC00020</strain>
    </source>
</reference>
<protein>
    <recommendedName>
        <fullName evidence="4">Lipoprotein</fullName>
    </recommendedName>
</protein>
<dbReference type="EMBL" id="JADVKH010000018">
    <property type="protein sequence ID" value="MBJ9687491.1"/>
    <property type="molecule type" value="Genomic_DNA"/>
</dbReference>
<evidence type="ECO:0000256" key="1">
    <source>
        <dbReference type="SAM" id="MobiDB-lite"/>
    </source>
</evidence>
<sequence>MGQPILKERARLSWVRRSAHAPWKTDNWLVKAFFTAVISAVVAFATAKLAGKNNDAIESSKKYDLHAGVVLLECSPQAGELLLCKKPVDGHKNSVTSAQSNAGAEHDAYKQPASKP</sequence>
<evidence type="ECO:0000313" key="3">
    <source>
        <dbReference type="Proteomes" id="UP000808215"/>
    </source>
</evidence>
<accession>A0ABS1AVE4</accession>
<keyword evidence="3" id="KW-1185">Reference proteome</keyword>
<proteinExistence type="predicted"/>
<dbReference type="RefSeq" id="WP_200091282.1">
    <property type="nucleotide sequence ID" value="NZ_JADVKH010000018.1"/>
</dbReference>
<evidence type="ECO:0000313" key="2">
    <source>
        <dbReference type="EMBL" id="MBJ9687491.1"/>
    </source>
</evidence>
<evidence type="ECO:0008006" key="4">
    <source>
        <dbReference type="Google" id="ProtNLM"/>
    </source>
</evidence>
<feature type="region of interest" description="Disordered" evidence="1">
    <location>
        <begin position="93"/>
        <end position="116"/>
    </location>
</feature>
<organism evidence="2 3">
    <name type="scientific">Burkholderia vietnamiensis</name>
    <dbReference type="NCBI Taxonomy" id="60552"/>
    <lineage>
        <taxon>Bacteria</taxon>
        <taxon>Pseudomonadati</taxon>
        <taxon>Pseudomonadota</taxon>
        <taxon>Betaproteobacteria</taxon>
        <taxon>Burkholderiales</taxon>
        <taxon>Burkholderiaceae</taxon>
        <taxon>Burkholderia</taxon>
        <taxon>Burkholderia cepacia complex</taxon>
    </lineage>
</organism>
<feature type="compositionally biased region" description="Polar residues" evidence="1">
    <location>
        <begin position="93"/>
        <end position="102"/>
    </location>
</feature>
<dbReference type="Proteomes" id="UP000808215">
    <property type="component" value="Unassembled WGS sequence"/>
</dbReference>
<name>A0ABS1AVE4_BURVI</name>
<comment type="caution">
    <text evidence="2">The sequence shown here is derived from an EMBL/GenBank/DDBJ whole genome shotgun (WGS) entry which is preliminary data.</text>
</comment>